<feature type="transmembrane region" description="Helical" evidence="5">
    <location>
        <begin position="294"/>
        <end position="312"/>
    </location>
</feature>
<feature type="transmembrane region" description="Helical" evidence="5">
    <location>
        <begin position="89"/>
        <end position="108"/>
    </location>
</feature>
<evidence type="ECO:0000256" key="4">
    <source>
        <dbReference type="ARBA" id="ARBA00023136"/>
    </source>
</evidence>
<dbReference type="PANTHER" id="PTHR43826">
    <property type="entry name" value="GLUCOSE-6-PHOSPHATE EXCHANGER SLC37A4"/>
    <property type="match status" value="1"/>
</dbReference>
<keyword evidence="8" id="KW-1185">Reference proteome</keyword>
<keyword evidence="4 5" id="KW-0472">Membrane</keyword>
<dbReference type="SUPFAM" id="SSF103473">
    <property type="entry name" value="MFS general substrate transporter"/>
    <property type="match status" value="1"/>
</dbReference>
<feature type="transmembrane region" description="Helical" evidence="5">
    <location>
        <begin position="20"/>
        <end position="38"/>
    </location>
</feature>
<organism evidence="7 8">
    <name type="scientific">Pedobacter ureilyticus</name>
    <dbReference type="NCBI Taxonomy" id="1393051"/>
    <lineage>
        <taxon>Bacteria</taxon>
        <taxon>Pseudomonadati</taxon>
        <taxon>Bacteroidota</taxon>
        <taxon>Sphingobacteriia</taxon>
        <taxon>Sphingobacteriales</taxon>
        <taxon>Sphingobacteriaceae</taxon>
        <taxon>Pedobacter</taxon>
    </lineage>
</organism>
<accession>A0ABW9J7S5</accession>
<evidence type="ECO:0000313" key="7">
    <source>
        <dbReference type="EMBL" id="MFN0256544.1"/>
    </source>
</evidence>
<feature type="transmembrane region" description="Helical" evidence="5">
    <location>
        <begin position="332"/>
        <end position="352"/>
    </location>
</feature>
<dbReference type="Gene3D" id="1.20.1250.20">
    <property type="entry name" value="MFS general substrate transporter like domains"/>
    <property type="match status" value="2"/>
</dbReference>
<feature type="transmembrane region" description="Helical" evidence="5">
    <location>
        <begin position="364"/>
        <end position="383"/>
    </location>
</feature>
<evidence type="ECO:0000256" key="3">
    <source>
        <dbReference type="ARBA" id="ARBA00022989"/>
    </source>
</evidence>
<feature type="transmembrane region" description="Helical" evidence="5">
    <location>
        <begin position="389"/>
        <end position="413"/>
    </location>
</feature>
<feature type="transmembrane region" description="Helical" evidence="5">
    <location>
        <begin position="460"/>
        <end position="482"/>
    </location>
</feature>
<dbReference type="Pfam" id="PF07690">
    <property type="entry name" value="MFS_1"/>
    <property type="match status" value="1"/>
</dbReference>
<dbReference type="Proteomes" id="UP001517247">
    <property type="component" value="Unassembled WGS sequence"/>
</dbReference>
<protein>
    <submittedName>
        <fullName evidence="7">MFS transporter</fullName>
    </submittedName>
</protein>
<evidence type="ECO:0000256" key="1">
    <source>
        <dbReference type="ARBA" id="ARBA00004127"/>
    </source>
</evidence>
<feature type="transmembrane region" description="Helical" evidence="5">
    <location>
        <begin position="425"/>
        <end position="448"/>
    </location>
</feature>
<feature type="transmembrane region" description="Helical" evidence="5">
    <location>
        <begin position="168"/>
        <end position="189"/>
    </location>
</feature>
<comment type="caution">
    <text evidence="7">The sequence shown here is derived from an EMBL/GenBank/DDBJ whole genome shotgun (WGS) entry which is preliminary data.</text>
</comment>
<reference evidence="7 8" key="1">
    <citation type="submission" date="2024-12" db="EMBL/GenBank/DDBJ databases">
        <authorList>
            <person name="Hu S."/>
        </authorList>
    </citation>
    <scope>NUCLEOTIDE SEQUENCE [LARGE SCALE GENOMIC DNA]</scope>
    <source>
        <strain evidence="7 8">THG-T11</strain>
    </source>
</reference>
<evidence type="ECO:0000313" key="8">
    <source>
        <dbReference type="Proteomes" id="UP001517247"/>
    </source>
</evidence>
<feature type="transmembrane region" description="Helical" evidence="5">
    <location>
        <begin position="128"/>
        <end position="147"/>
    </location>
</feature>
<dbReference type="PROSITE" id="PS50850">
    <property type="entry name" value="MFS"/>
    <property type="match status" value="1"/>
</dbReference>
<dbReference type="PIRSF" id="PIRSF002808">
    <property type="entry name" value="Hexose_phosphate_transp"/>
    <property type="match status" value="1"/>
</dbReference>
<feature type="transmembrane region" description="Helical" evidence="5">
    <location>
        <begin position="237"/>
        <end position="255"/>
    </location>
</feature>
<evidence type="ECO:0000256" key="2">
    <source>
        <dbReference type="ARBA" id="ARBA00022692"/>
    </source>
</evidence>
<sequence>MNQEEANGKQEATKKLFKYWQTRTIVVTMIGYALFYFVRKNFSFAIPGLTAEFGITKTSFGIIMTLVTIVYGVSRFLNGILADRVNARYHMSIGLFLCAIANFAFGWGADLSTLFTGETGGPMFTNTMVLIFGIILIVNNLIQGSGFPPVARLLTHWIPQNELATKMSVWNTSHSIGAALVAILAGYIMGSLGTNMSNNPEIVAAIAANLKVDPTDAEKMKSVIESASHYGAWKWCFWIPAAIALVGSIGLFVGLRDTPSSVGLPELHKTHKKGKDSSAEFKAFVNKHVYRNKWIWILGIANFFVYVVRFAVLDWGPTFLKEAHGMTLSNAGWTVAVFEIFGILGMLAAGWVTDKYLAGKAHRTSLYCMVGVAIFMTIFLYLPNNSPQWVMIVVLAMCGFFIYGPQALIGIAAANQATNRAAATANGLTGLFGYASGLVSGLGVGYMVDVLSKSQPGKAWDYVFMMMIGMAVLCVFIFALMWKAKAHGYDELENKAV</sequence>
<evidence type="ECO:0000259" key="6">
    <source>
        <dbReference type="PROSITE" id="PS50850"/>
    </source>
</evidence>
<gene>
    <name evidence="7" type="ORF">E6A44_013230</name>
</gene>
<feature type="transmembrane region" description="Helical" evidence="5">
    <location>
        <begin position="58"/>
        <end position="77"/>
    </location>
</feature>
<dbReference type="PANTHER" id="PTHR43826:SF3">
    <property type="entry name" value="GLUCOSE-6-PHOSPHATE EXCHANGER SLC37A4"/>
    <property type="match status" value="1"/>
</dbReference>
<feature type="domain" description="Major facilitator superfamily (MFS) profile" evidence="6">
    <location>
        <begin position="24"/>
        <end position="486"/>
    </location>
</feature>
<proteinExistence type="predicted"/>
<keyword evidence="3 5" id="KW-1133">Transmembrane helix</keyword>
<dbReference type="InterPro" id="IPR036259">
    <property type="entry name" value="MFS_trans_sf"/>
</dbReference>
<dbReference type="RefSeq" id="WP_138723643.1">
    <property type="nucleotide sequence ID" value="NZ_SSHJ02000007.1"/>
</dbReference>
<dbReference type="InterPro" id="IPR020846">
    <property type="entry name" value="MFS_dom"/>
</dbReference>
<keyword evidence="2 5" id="KW-0812">Transmembrane</keyword>
<dbReference type="InterPro" id="IPR011701">
    <property type="entry name" value="MFS"/>
</dbReference>
<evidence type="ECO:0000256" key="5">
    <source>
        <dbReference type="SAM" id="Phobius"/>
    </source>
</evidence>
<comment type="subcellular location">
    <subcellularLocation>
        <location evidence="1">Endomembrane system</location>
        <topology evidence="1">Multi-pass membrane protein</topology>
    </subcellularLocation>
</comment>
<dbReference type="InterPro" id="IPR051337">
    <property type="entry name" value="OPA_Antiporter"/>
</dbReference>
<dbReference type="EMBL" id="SSHJ02000007">
    <property type="protein sequence ID" value="MFN0256544.1"/>
    <property type="molecule type" value="Genomic_DNA"/>
</dbReference>
<name>A0ABW9J7S5_9SPHI</name>
<dbReference type="InterPro" id="IPR000849">
    <property type="entry name" value="Sugar_P_transporter"/>
</dbReference>